<protein>
    <recommendedName>
        <fullName evidence="2">GIY-YIG domain-containing protein</fullName>
    </recommendedName>
</protein>
<evidence type="ECO:0008006" key="2">
    <source>
        <dbReference type="Google" id="ProtNLM"/>
    </source>
</evidence>
<accession>A0A8D8VLJ5</accession>
<dbReference type="EMBL" id="HBUF01067610">
    <property type="protein sequence ID" value="CAG6628202.1"/>
    <property type="molecule type" value="Transcribed_RNA"/>
</dbReference>
<reference evidence="1" key="1">
    <citation type="submission" date="2021-05" db="EMBL/GenBank/DDBJ databases">
        <authorList>
            <person name="Alioto T."/>
            <person name="Alioto T."/>
            <person name="Gomez Garrido J."/>
        </authorList>
    </citation>
    <scope>NUCLEOTIDE SEQUENCE</scope>
</reference>
<name>A0A8D8VLJ5_9HEMI</name>
<organism evidence="1">
    <name type="scientific">Cacopsylla melanoneura</name>
    <dbReference type="NCBI Taxonomy" id="428564"/>
    <lineage>
        <taxon>Eukaryota</taxon>
        <taxon>Metazoa</taxon>
        <taxon>Ecdysozoa</taxon>
        <taxon>Arthropoda</taxon>
        <taxon>Hexapoda</taxon>
        <taxon>Insecta</taxon>
        <taxon>Pterygota</taxon>
        <taxon>Neoptera</taxon>
        <taxon>Paraneoptera</taxon>
        <taxon>Hemiptera</taxon>
        <taxon>Sternorrhyncha</taxon>
        <taxon>Psylloidea</taxon>
        <taxon>Psyllidae</taxon>
        <taxon>Psyllinae</taxon>
        <taxon>Cacopsylla</taxon>
    </lineage>
</organism>
<evidence type="ECO:0000313" key="1">
    <source>
        <dbReference type="EMBL" id="CAG6628202.1"/>
    </source>
</evidence>
<dbReference type="AlphaFoldDB" id="A0A8D8VLJ5"/>
<sequence length="225" mass="25779">MCKKQHVKEVSTIYNIGLNNGYTISYMSKILKNRSNILENKLLYSSTTPNISKPRYVRVPFLGKPSYNIAHKMAKNGLKAAFYPICRLGQTLYNHKYNNKMEYSGVYEIVCSCGAQYIGQTGRSFGVRIKEHLAIPKRYSQALTNIDTEEGRVQLKEKYKERSAVADHLIEEDHDPNLCTYNIKHVCKNGRKLDILEKIEINKIINTPNCLNIKSEGTAKLAEIW</sequence>
<proteinExistence type="predicted"/>